<dbReference type="EMBL" id="ATMR01000098">
    <property type="protein sequence ID" value="EPR72834.1"/>
    <property type="molecule type" value="Genomic_DNA"/>
</dbReference>
<dbReference type="OrthoDB" id="1931120at2"/>
<dbReference type="SUPFAM" id="SSF55874">
    <property type="entry name" value="ATPase domain of HSP90 chaperone/DNA topoisomerase II/histidine kinase"/>
    <property type="match status" value="1"/>
</dbReference>
<organism evidence="2 3">
    <name type="scientific">Winogradskyella psychrotolerans RS-3</name>
    <dbReference type="NCBI Taxonomy" id="641526"/>
    <lineage>
        <taxon>Bacteria</taxon>
        <taxon>Pseudomonadati</taxon>
        <taxon>Bacteroidota</taxon>
        <taxon>Flavobacteriia</taxon>
        <taxon>Flavobacteriales</taxon>
        <taxon>Flavobacteriaceae</taxon>
        <taxon>Winogradskyella</taxon>
    </lineage>
</organism>
<dbReference type="Gene3D" id="3.30.565.10">
    <property type="entry name" value="Histidine kinase-like ATPase, C-terminal domain"/>
    <property type="match status" value="1"/>
</dbReference>
<dbReference type="Proteomes" id="UP000014962">
    <property type="component" value="Unassembled WGS sequence"/>
</dbReference>
<evidence type="ECO:0000313" key="3">
    <source>
        <dbReference type="Proteomes" id="UP000014962"/>
    </source>
</evidence>
<dbReference type="PATRIC" id="fig|641526.4.peg.2141"/>
<comment type="caution">
    <text evidence="2">The sequence shown here is derived from an EMBL/GenBank/DDBJ whole genome shotgun (WGS) entry which is preliminary data.</text>
</comment>
<dbReference type="STRING" id="641526.ADIWIN_2157"/>
<name>S7X1C9_9FLAO</name>
<reference evidence="2 3" key="1">
    <citation type="journal article" date="2013" name="Genome Announc.">
        <title>Draft Genome Sequence of Winogradskyella psychrotolerans RS-3T, Isolated from the Marine Transect of Kongsfjorden, Ny-Alesund, Svalbard, Arctic Ocean.</title>
        <authorList>
            <person name="Kumar Pinnaka A."/>
            <person name="Ara S."/>
            <person name="Singh A."/>
            <person name="Shivaji S."/>
        </authorList>
    </citation>
    <scope>NUCLEOTIDE SEQUENCE [LARGE SCALE GENOMIC DNA]</scope>
    <source>
        <strain evidence="2 3">RS-3</strain>
    </source>
</reference>
<proteinExistence type="predicted"/>
<dbReference type="RefSeq" id="WP_020894698.1">
    <property type="nucleotide sequence ID" value="NZ_ATMR01000098.1"/>
</dbReference>
<protein>
    <recommendedName>
        <fullName evidence="1">Histidine kinase/HSP90-like ATPase domain-containing protein</fullName>
    </recommendedName>
</protein>
<dbReference type="InterPro" id="IPR003594">
    <property type="entry name" value="HATPase_dom"/>
</dbReference>
<dbReference type="InterPro" id="IPR036890">
    <property type="entry name" value="HATPase_C_sf"/>
</dbReference>
<sequence>MNSGERIDDSQLDDIFTLFYTRKRDGRGIGLYLAKKNLNAIGYDIYATNEKEYNKLAGACFVISKLK</sequence>
<feature type="domain" description="Histidine kinase/HSP90-like ATPase" evidence="1">
    <location>
        <begin position="2"/>
        <end position="63"/>
    </location>
</feature>
<dbReference type="AlphaFoldDB" id="S7X1C9"/>
<gene>
    <name evidence="2" type="ORF">ADIWIN_2157</name>
</gene>
<keyword evidence="3" id="KW-1185">Reference proteome</keyword>
<dbReference type="eggNOG" id="COG4191">
    <property type="taxonomic scope" value="Bacteria"/>
</dbReference>
<evidence type="ECO:0000259" key="1">
    <source>
        <dbReference type="Pfam" id="PF02518"/>
    </source>
</evidence>
<evidence type="ECO:0000313" key="2">
    <source>
        <dbReference type="EMBL" id="EPR72834.1"/>
    </source>
</evidence>
<accession>S7X1C9</accession>
<dbReference type="Pfam" id="PF02518">
    <property type="entry name" value="HATPase_c"/>
    <property type="match status" value="1"/>
</dbReference>